<keyword evidence="10 15" id="KW-1133">Transmembrane helix</keyword>
<evidence type="ECO:0000256" key="4">
    <source>
        <dbReference type="ARBA" id="ARBA00022692"/>
    </source>
</evidence>
<dbReference type="InterPro" id="IPR017969">
    <property type="entry name" value="Heavy-metal-associated_CS"/>
</dbReference>
<reference evidence="17" key="2">
    <citation type="submission" date="2011-10" db="EMBL/GenBank/DDBJ databases">
        <title>The Genome Sequence of Granulicatella elegans ATCC 700633.</title>
        <authorList>
            <consortium name="The Broad Institute Genome Sequencing Platform"/>
            <consortium name="The Broad Institute Genome Sequencing Center for Infectious Disease"/>
            <person name="Earl A."/>
            <person name="Ward D."/>
            <person name="Feldgarden M."/>
            <person name="Gevers D."/>
            <person name="Sibley C.D."/>
            <person name="Field T.R."/>
            <person name="Grinwis M."/>
            <person name="Eshaghurshan C.S."/>
            <person name="Surette M.G."/>
            <person name="Young S.K."/>
            <person name="Zeng Q."/>
            <person name="Gargeya S."/>
            <person name="Fitzgerald M."/>
            <person name="Haas B."/>
            <person name="Abouelleil A."/>
            <person name="Alvarado L."/>
            <person name="Arachchi H.M."/>
            <person name="Berlin A."/>
            <person name="Brown A."/>
            <person name="Chapman S.B."/>
            <person name="Chen Z."/>
            <person name="Dunbar C."/>
            <person name="Freedman E."/>
            <person name="Gearin G."/>
            <person name="Goldberg J."/>
            <person name="Griggs A."/>
            <person name="Gujja S."/>
            <person name="Heiman D."/>
            <person name="Howarth C."/>
            <person name="Larson L."/>
            <person name="Lui A."/>
            <person name="MacDonald P.J.P."/>
            <person name="Montmayeur A."/>
            <person name="Murphy C."/>
            <person name="Neiman D."/>
            <person name="Pearson M."/>
            <person name="Priest M."/>
            <person name="Roberts A."/>
            <person name="Saif S."/>
            <person name="Shea T."/>
            <person name="Shenoy N."/>
            <person name="Sisk P."/>
            <person name="Stolte C."/>
            <person name="Sykes S."/>
            <person name="Wortman J."/>
            <person name="Nusbaum C."/>
            <person name="Birren B."/>
        </authorList>
    </citation>
    <scope>NUCLEOTIDE SEQUENCE [LARGE SCALE GENOMIC DNA]</scope>
    <source>
        <strain evidence="17">ATCC 700633</strain>
    </source>
</reference>
<keyword evidence="12" id="KW-0813">Transport</keyword>
<dbReference type="GO" id="GO:0005507">
    <property type="term" value="F:copper ion binding"/>
    <property type="evidence" value="ECO:0007669"/>
    <property type="project" value="TreeGrafter"/>
</dbReference>
<evidence type="ECO:0000256" key="1">
    <source>
        <dbReference type="ARBA" id="ARBA00004651"/>
    </source>
</evidence>
<dbReference type="CDD" id="cd02094">
    <property type="entry name" value="P-type_ATPase_Cu-like"/>
    <property type="match status" value="1"/>
</dbReference>
<evidence type="ECO:0000256" key="2">
    <source>
        <dbReference type="ARBA" id="ARBA00006024"/>
    </source>
</evidence>
<evidence type="ECO:0000313" key="17">
    <source>
        <dbReference type="EMBL" id="EEW92561.1"/>
    </source>
</evidence>
<feature type="transmembrane region" description="Helical" evidence="15">
    <location>
        <begin position="382"/>
        <end position="409"/>
    </location>
</feature>
<dbReference type="eggNOG" id="COG2217">
    <property type="taxonomic scope" value="Bacteria"/>
</dbReference>
<dbReference type="InterPro" id="IPR036163">
    <property type="entry name" value="HMA_dom_sf"/>
</dbReference>
<dbReference type="PROSITE" id="PS01047">
    <property type="entry name" value="HMA_1"/>
    <property type="match status" value="1"/>
</dbReference>
<dbReference type="Gene3D" id="3.40.50.1000">
    <property type="entry name" value="HAD superfamily/HAD-like"/>
    <property type="match status" value="1"/>
</dbReference>
<dbReference type="GO" id="GO:0005524">
    <property type="term" value="F:ATP binding"/>
    <property type="evidence" value="ECO:0007669"/>
    <property type="project" value="UniProtKB-UniRule"/>
</dbReference>
<comment type="catalytic activity">
    <reaction evidence="14">
        <text>Cu(+)(in) + ATP + H2O = Cu(+)(out) + ADP + phosphate + H(+)</text>
        <dbReference type="Rhea" id="RHEA:25792"/>
        <dbReference type="ChEBI" id="CHEBI:15377"/>
        <dbReference type="ChEBI" id="CHEBI:15378"/>
        <dbReference type="ChEBI" id="CHEBI:30616"/>
        <dbReference type="ChEBI" id="CHEBI:43474"/>
        <dbReference type="ChEBI" id="CHEBI:49552"/>
        <dbReference type="ChEBI" id="CHEBI:456216"/>
        <dbReference type="EC" id="7.2.2.8"/>
    </reaction>
</comment>
<keyword evidence="15" id="KW-1003">Cell membrane</keyword>
<keyword evidence="9" id="KW-1278">Translocase</keyword>
<dbReference type="GO" id="GO:0005886">
    <property type="term" value="C:plasma membrane"/>
    <property type="evidence" value="ECO:0007669"/>
    <property type="project" value="UniProtKB-SubCell"/>
</dbReference>
<dbReference type="GO" id="GO:0043682">
    <property type="term" value="F:P-type divalent copper transporter activity"/>
    <property type="evidence" value="ECO:0007669"/>
    <property type="project" value="TreeGrafter"/>
</dbReference>
<dbReference type="InterPro" id="IPR023298">
    <property type="entry name" value="ATPase_P-typ_TM_dom_sf"/>
</dbReference>
<feature type="transmembrane region" description="Helical" evidence="15">
    <location>
        <begin position="129"/>
        <end position="146"/>
    </location>
</feature>
<keyword evidence="18" id="KW-1185">Reference proteome</keyword>
<dbReference type="GO" id="GO:0016887">
    <property type="term" value="F:ATP hydrolysis activity"/>
    <property type="evidence" value="ECO:0007669"/>
    <property type="project" value="InterPro"/>
</dbReference>
<evidence type="ECO:0000256" key="5">
    <source>
        <dbReference type="ARBA" id="ARBA00022723"/>
    </source>
</evidence>
<dbReference type="NCBIfam" id="TIGR01525">
    <property type="entry name" value="ATPase-IB_hvy"/>
    <property type="match status" value="1"/>
</dbReference>
<feature type="domain" description="HMA" evidence="16">
    <location>
        <begin position="2"/>
        <end position="68"/>
    </location>
</feature>
<dbReference type="SFLD" id="SFLDS00003">
    <property type="entry name" value="Haloacid_Dehalogenase"/>
    <property type="match status" value="1"/>
</dbReference>
<dbReference type="GO" id="GO:0055070">
    <property type="term" value="P:copper ion homeostasis"/>
    <property type="evidence" value="ECO:0007669"/>
    <property type="project" value="TreeGrafter"/>
</dbReference>
<dbReference type="InterPro" id="IPR006121">
    <property type="entry name" value="HMA_dom"/>
</dbReference>
<dbReference type="STRING" id="626369.HMPREF0446_01406"/>
<feature type="transmembrane region" description="Helical" evidence="15">
    <location>
        <begin position="720"/>
        <end position="739"/>
    </location>
</feature>
<comment type="caution">
    <text evidence="17">The sequence shown here is derived from an EMBL/GenBank/DDBJ whole genome shotgun (WGS) entry which is preliminary data.</text>
</comment>
<evidence type="ECO:0000256" key="3">
    <source>
        <dbReference type="ARBA" id="ARBA00012517"/>
    </source>
</evidence>
<dbReference type="CDD" id="cd00371">
    <property type="entry name" value="HMA"/>
    <property type="match status" value="1"/>
</dbReference>
<dbReference type="EMBL" id="ACRF02000003">
    <property type="protein sequence ID" value="EEW92561.1"/>
    <property type="molecule type" value="Genomic_DNA"/>
</dbReference>
<keyword evidence="8 15" id="KW-0067">ATP-binding</keyword>
<feature type="transmembrane region" description="Helical" evidence="15">
    <location>
        <begin position="349"/>
        <end position="370"/>
    </location>
</feature>
<keyword evidence="6 15" id="KW-0547">Nucleotide-binding</keyword>
<evidence type="ECO:0000259" key="16">
    <source>
        <dbReference type="PROSITE" id="PS50846"/>
    </source>
</evidence>
<evidence type="ECO:0000313" key="18">
    <source>
        <dbReference type="Proteomes" id="UP000002939"/>
    </source>
</evidence>
<proteinExistence type="inferred from homology"/>
<dbReference type="EC" id="7.2.2.8" evidence="3"/>
<evidence type="ECO:0000256" key="8">
    <source>
        <dbReference type="ARBA" id="ARBA00022840"/>
    </source>
</evidence>
<comment type="subcellular location">
    <subcellularLocation>
        <location evidence="1">Cell membrane</location>
        <topology evidence="1">Multi-pass membrane protein</topology>
    </subcellularLocation>
</comment>
<evidence type="ECO:0000256" key="11">
    <source>
        <dbReference type="ARBA" id="ARBA00023008"/>
    </source>
</evidence>
<evidence type="ECO:0000256" key="7">
    <source>
        <dbReference type="ARBA" id="ARBA00022796"/>
    </source>
</evidence>
<evidence type="ECO:0000256" key="14">
    <source>
        <dbReference type="ARBA" id="ARBA00049289"/>
    </source>
</evidence>
<dbReference type="SUPFAM" id="SSF56784">
    <property type="entry name" value="HAD-like"/>
    <property type="match status" value="1"/>
</dbReference>
<dbReference type="PANTHER" id="PTHR43520:SF8">
    <property type="entry name" value="P-TYPE CU(+) TRANSPORTER"/>
    <property type="match status" value="1"/>
</dbReference>
<evidence type="ECO:0000256" key="13">
    <source>
        <dbReference type="ARBA" id="ARBA00023136"/>
    </source>
</evidence>
<dbReference type="PANTHER" id="PTHR43520">
    <property type="entry name" value="ATP7, ISOFORM B"/>
    <property type="match status" value="1"/>
</dbReference>
<dbReference type="FunFam" id="2.70.150.10:FF:000002">
    <property type="entry name" value="Copper-transporting ATPase 1, putative"/>
    <property type="match status" value="1"/>
</dbReference>
<dbReference type="HOGENOM" id="CLU_001771_0_3_9"/>
<evidence type="ECO:0000256" key="15">
    <source>
        <dbReference type="RuleBase" id="RU362081"/>
    </source>
</evidence>
<evidence type="ECO:0000256" key="9">
    <source>
        <dbReference type="ARBA" id="ARBA00022967"/>
    </source>
</evidence>
<dbReference type="FunFam" id="3.30.70.100:FF:000005">
    <property type="entry name" value="Copper-exporting P-type ATPase A"/>
    <property type="match status" value="1"/>
</dbReference>
<dbReference type="InterPro" id="IPR001757">
    <property type="entry name" value="P_typ_ATPase"/>
</dbReference>
<dbReference type="PRINTS" id="PR00943">
    <property type="entry name" value="CUATPASE"/>
</dbReference>
<accession>D0BN71</accession>
<reference evidence="17" key="1">
    <citation type="submission" date="2009-09" db="EMBL/GenBank/DDBJ databases">
        <authorList>
            <consortium name="The Broad Institute Genome Sequencing Platform"/>
            <person name="Ward D."/>
            <person name="Feldgarden M."/>
            <person name="Earl A."/>
            <person name="Young S.K."/>
            <person name="Zeng Q."/>
            <person name="Koehrsen M."/>
            <person name="Alvarado L."/>
            <person name="Berlin A."/>
            <person name="Bochicchio J."/>
            <person name="Borenstein D."/>
            <person name="Chapman S.B."/>
            <person name="Chen Z."/>
            <person name="Engels R."/>
            <person name="Freedman E."/>
            <person name="Gellesch M."/>
            <person name="Goldberg J."/>
            <person name="Griggs A."/>
            <person name="Gujja S."/>
            <person name="Heilman E."/>
            <person name="Heiman D."/>
            <person name="Hepburn T."/>
            <person name="Howarth C."/>
            <person name="Jen D."/>
            <person name="Larson L."/>
            <person name="Lewis B."/>
            <person name="Mehta T."/>
            <person name="Park D."/>
            <person name="Pearson M."/>
            <person name="Roberts A."/>
            <person name="Saif S."/>
            <person name="Shea T."/>
            <person name="Shenoy N."/>
            <person name="Sisk P."/>
            <person name="Stolte C."/>
            <person name="Sykes S."/>
            <person name="Thomson T."/>
            <person name="Walk T."/>
            <person name="White J."/>
            <person name="Yandava C."/>
            <person name="Sibley C.D."/>
            <person name="Field T.R."/>
            <person name="Grinwis M."/>
            <person name="Eshaghurshan C.S."/>
            <person name="Surette M.G."/>
            <person name="Haas B."/>
            <person name="Nusbaum C."/>
            <person name="Birren B."/>
        </authorList>
    </citation>
    <scope>NUCLEOTIDE SEQUENCE [LARGE SCALE GENOMIC DNA]</scope>
    <source>
        <strain evidence="17">ATCC 700633</strain>
    </source>
</reference>
<feature type="transmembrane region" description="Helical" evidence="15">
    <location>
        <begin position="193"/>
        <end position="215"/>
    </location>
</feature>
<feature type="transmembrane region" description="Helical" evidence="15">
    <location>
        <begin position="692"/>
        <end position="714"/>
    </location>
</feature>
<dbReference type="SFLD" id="SFLDG00002">
    <property type="entry name" value="C1.7:_P-type_atpase_like"/>
    <property type="match status" value="1"/>
</dbReference>
<dbReference type="InterPro" id="IPR036412">
    <property type="entry name" value="HAD-like_sf"/>
</dbReference>
<dbReference type="PRINTS" id="PR00119">
    <property type="entry name" value="CATATPASE"/>
</dbReference>
<dbReference type="Gene3D" id="3.30.70.100">
    <property type="match status" value="1"/>
</dbReference>
<dbReference type="Pfam" id="PF00702">
    <property type="entry name" value="Hydrolase"/>
    <property type="match status" value="1"/>
</dbReference>
<dbReference type="SUPFAM" id="SSF81665">
    <property type="entry name" value="Calcium ATPase, transmembrane domain M"/>
    <property type="match status" value="1"/>
</dbReference>
<dbReference type="Proteomes" id="UP000002939">
    <property type="component" value="Unassembled WGS sequence"/>
</dbReference>
<dbReference type="Pfam" id="PF00403">
    <property type="entry name" value="HMA"/>
    <property type="match status" value="1"/>
</dbReference>
<dbReference type="SFLD" id="SFLDF00027">
    <property type="entry name" value="p-type_atpase"/>
    <property type="match status" value="1"/>
</dbReference>
<comment type="similarity">
    <text evidence="2 15">Belongs to the cation transport ATPase (P-type) (TC 3.A.3) family. Type IB subfamily.</text>
</comment>
<dbReference type="GO" id="GO:0140581">
    <property type="term" value="F:P-type monovalent copper transporter activity"/>
    <property type="evidence" value="ECO:0007669"/>
    <property type="project" value="UniProtKB-EC"/>
</dbReference>
<dbReference type="InterPro" id="IPR023299">
    <property type="entry name" value="ATPase_P-typ_cyto_dom_N"/>
</dbReference>
<dbReference type="Pfam" id="PF00122">
    <property type="entry name" value="E1-E2_ATPase"/>
    <property type="match status" value="1"/>
</dbReference>
<dbReference type="AlphaFoldDB" id="D0BN71"/>
<dbReference type="InterPro" id="IPR027256">
    <property type="entry name" value="P-typ_ATPase_IB"/>
</dbReference>
<evidence type="ECO:0000256" key="12">
    <source>
        <dbReference type="ARBA" id="ARBA00023065"/>
    </source>
</evidence>
<dbReference type="InterPro" id="IPR008250">
    <property type="entry name" value="ATPase_P-typ_transduc_dom_A_sf"/>
</dbReference>
<keyword evidence="13 15" id="KW-0472">Membrane</keyword>
<name>D0BN71_9LACT</name>
<dbReference type="InterPro" id="IPR059000">
    <property type="entry name" value="ATPase_P-type_domA"/>
</dbReference>
<keyword evidence="12" id="KW-0406">Ion transport</keyword>
<dbReference type="PROSITE" id="PS50846">
    <property type="entry name" value="HMA_2"/>
    <property type="match status" value="1"/>
</dbReference>
<feature type="transmembrane region" description="Helical" evidence="15">
    <location>
        <begin position="91"/>
        <end position="109"/>
    </location>
</feature>
<evidence type="ECO:0000256" key="10">
    <source>
        <dbReference type="ARBA" id="ARBA00022989"/>
    </source>
</evidence>
<sequence>MKKEEFALEGLQCAGCVSTVEKVVRDLPGVKEANVNLATEKMMVQFNPKEADVQKIMETVSLAGYQAILINDEEDVLEKTAMKKEKQLQSLKVRAWVSGVFAIVLLYIAMGEMIGLPLPQILQPMEHPIVFSVTQLILVTPVLWVSRSYFVNGFKALIRKHPNMDSLVALGTSAAILYSVWSTIRIFAGEYHYVMHLYVESAAVILAFITLGKYFETLTKGRTSQAIQSLVALSPKVATVIRNGKEVEVPVEELQIGEVVFVRPGEKIPVDGVIISGESFVDESMITGESVPVFKKEGSKVVGATLNTTGSFQVEVSQVGKDTTLSQIIRLVEEAQGSKAPIAAIADRVAGIFVPIVMGLSLLAGLYWGLIGGESFEFVVTVMISVLVIACPCALGLATPTAIMVGTGFGAKRGILIKSSAALEEAGHVGVVLLDKTGTITNGKPKVVDIQVFNDYSKEEVLNIAASIEKHSEHPLGKAIVEEAEKQEFDVLPIEQFQSISGMGIQGIVDGKEVLLGNHLLLQNQGIAVDEFNAVIDGVASKGQTAMFVAIQKQVAGIIVVADTIKATSKEAIQQMKALGLQVRMVTGDHEKTAKAIANEVGIETVYSQVLPNEKASVVEQLLEEGYQVAMVGDGINDAPALAKATVGIAIGSGVDVAIETADMVMMQDDLRLVAKTIQLSKMTMMTIKENLFWAFIYNVIGIPVAMGVLHFFGGPLLSPMIAGAAMSFSSVSVVLNALRLNHKLSKLEK</sequence>
<dbReference type="NCBIfam" id="TIGR01494">
    <property type="entry name" value="ATPase_P-type"/>
    <property type="match status" value="1"/>
</dbReference>
<feature type="transmembrane region" description="Helical" evidence="15">
    <location>
        <begin position="167"/>
        <end position="187"/>
    </location>
</feature>
<dbReference type="NCBIfam" id="TIGR01511">
    <property type="entry name" value="ATPase-IB1_Cu"/>
    <property type="match status" value="1"/>
</dbReference>
<dbReference type="Gene3D" id="2.70.150.10">
    <property type="entry name" value="Calcium-transporting ATPase, cytoplasmic transduction domain A"/>
    <property type="match status" value="1"/>
</dbReference>
<dbReference type="Gene3D" id="3.40.1110.10">
    <property type="entry name" value="Calcium-transporting ATPase, cytoplasmic domain N"/>
    <property type="match status" value="2"/>
</dbReference>
<dbReference type="SUPFAM" id="SSF55008">
    <property type="entry name" value="HMA, heavy metal-associated domain"/>
    <property type="match status" value="1"/>
</dbReference>
<dbReference type="SUPFAM" id="SSF81653">
    <property type="entry name" value="Calcium ATPase, transduction domain A"/>
    <property type="match status" value="1"/>
</dbReference>
<protein>
    <recommendedName>
        <fullName evidence="3">P-type Cu(+) transporter</fullName>
        <ecNumber evidence="3">7.2.2.8</ecNumber>
    </recommendedName>
</protein>
<evidence type="ECO:0000256" key="6">
    <source>
        <dbReference type="ARBA" id="ARBA00022741"/>
    </source>
</evidence>
<dbReference type="PROSITE" id="PS00154">
    <property type="entry name" value="ATPASE_E1_E2"/>
    <property type="match status" value="1"/>
</dbReference>
<gene>
    <name evidence="17" type="ORF">HMPREF0446_01406</name>
</gene>
<keyword evidence="4 15" id="KW-0812">Transmembrane</keyword>
<dbReference type="InterPro" id="IPR018303">
    <property type="entry name" value="ATPase_P-typ_P_site"/>
</dbReference>
<organism evidence="17 18">
    <name type="scientific">Granulicatella elegans ATCC 700633</name>
    <dbReference type="NCBI Taxonomy" id="626369"/>
    <lineage>
        <taxon>Bacteria</taxon>
        <taxon>Bacillati</taxon>
        <taxon>Bacillota</taxon>
        <taxon>Bacilli</taxon>
        <taxon>Lactobacillales</taxon>
        <taxon>Carnobacteriaceae</taxon>
        <taxon>Granulicatella</taxon>
    </lineage>
</organism>
<keyword evidence="11" id="KW-0186">Copper</keyword>
<dbReference type="InterPro" id="IPR023214">
    <property type="entry name" value="HAD_sf"/>
</dbReference>
<keyword evidence="5 15" id="KW-0479">Metal-binding</keyword>
<keyword evidence="7" id="KW-0187">Copper transport</keyword>
<dbReference type="InterPro" id="IPR044492">
    <property type="entry name" value="P_typ_ATPase_HD_dom"/>
</dbReference>